<organism evidence="8 9">
    <name type="scientific">Candidatus Gottesmanbacteria bacterium GW2011_GWA2_42_18</name>
    <dbReference type="NCBI Taxonomy" id="1618442"/>
    <lineage>
        <taxon>Bacteria</taxon>
        <taxon>Candidatus Gottesmaniibacteriota</taxon>
    </lineage>
</organism>
<dbReference type="SUPFAM" id="SSF52833">
    <property type="entry name" value="Thioredoxin-like"/>
    <property type="match status" value="1"/>
</dbReference>
<evidence type="ECO:0000256" key="2">
    <source>
        <dbReference type="ARBA" id="ARBA00022729"/>
    </source>
</evidence>
<dbReference type="AlphaFoldDB" id="A0A0G0ZE92"/>
<evidence type="ECO:0000313" key="9">
    <source>
        <dbReference type="Proteomes" id="UP000034320"/>
    </source>
</evidence>
<evidence type="ECO:0000313" key="8">
    <source>
        <dbReference type="EMBL" id="KKS46999.1"/>
    </source>
</evidence>
<dbReference type="Proteomes" id="UP000034320">
    <property type="component" value="Unassembled WGS sequence"/>
</dbReference>
<dbReference type="InterPro" id="IPR013766">
    <property type="entry name" value="Thioredoxin_domain"/>
</dbReference>
<reference evidence="8 9" key="1">
    <citation type="journal article" date="2015" name="Nature">
        <title>rRNA introns, odd ribosomes, and small enigmatic genomes across a large radiation of phyla.</title>
        <authorList>
            <person name="Brown C.T."/>
            <person name="Hug L.A."/>
            <person name="Thomas B.C."/>
            <person name="Sharon I."/>
            <person name="Castelle C.J."/>
            <person name="Singh A."/>
            <person name="Wilkins M.J."/>
            <person name="Williams K.H."/>
            <person name="Banfield J.F."/>
        </authorList>
    </citation>
    <scope>NUCLEOTIDE SEQUENCE [LARGE SCALE GENOMIC DNA]</scope>
</reference>
<keyword evidence="3" id="KW-0560">Oxidoreductase</keyword>
<gene>
    <name evidence="8" type="ORF">UV09_C0010G0009</name>
</gene>
<comment type="caution">
    <text evidence="8">The sequence shown here is derived from an EMBL/GenBank/DDBJ whole genome shotgun (WGS) entry which is preliminary data.</text>
</comment>
<dbReference type="InterPro" id="IPR012336">
    <property type="entry name" value="Thioredoxin-like_fold"/>
</dbReference>
<sequence>MSQVKSKSSLALVVLLVVASFVIGSLYTKVKLLEKGNPAVTEIQAKTGGNDTAAAQPPSPQPAAKKPELASDDRVRGNKNAKVALIEYSDLECPYCKMFHPTMQQVMKEYGDKVKWVYRDYPLNFHQNAQKEAEAGWCINELGGNDVFWKYIDAIFERTTSNGTGFALDKLGPLAKEVGVDQTKFQKCLDSGKYTQKVQDQMAKGSEEGVTGTPGTIILAENGGTQLIPGALPYESIKPMIDAALK</sequence>
<accession>A0A0G0ZE92</accession>
<dbReference type="Gene3D" id="3.40.30.10">
    <property type="entry name" value="Glutaredoxin"/>
    <property type="match status" value="1"/>
</dbReference>
<dbReference type="PANTHER" id="PTHR13887:SF14">
    <property type="entry name" value="DISULFIDE BOND FORMATION PROTEIN D"/>
    <property type="match status" value="1"/>
</dbReference>
<evidence type="ECO:0000256" key="1">
    <source>
        <dbReference type="ARBA" id="ARBA00005791"/>
    </source>
</evidence>
<evidence type="ECO:0000256" key="6">
    <source>
        <dbReference type="SAM" id="MobiDB-lite"/>
    </source>
</evidence>
<proteinExistence type="inferred from homology"/>
<evidence type="ECO:0000259" key="7">
    <source>
        <dbReference type="PROSITE" id="PS51352"/>
    </source>
</evidence>
<dbReference type="GO" id="GO:0016491">
    <property type="term" value="F:oxidoreductase activity"/>
    <property type="evidence" value="ECO:0007669"/>
    <property type="project" value="UniProtKB-KW"/>
</dbReference>
<keyword evidence="5" id="KW-0676">Redox-active center</keyword>
<dbReference type="Pfam" id="PF13462">
    <property type="entry name" value="Thioredoxin_4"/>
    <property type="match status" value="1"/>
</dbReference>
<evidence type="ECO:0000256" key="5">
    <source>
        <dbReference type="ARBA" id="ARBA00023284"/>
    </source>
</evidence>
<dbReference type="PROSITE" id="PS51352">
    <property type="entry name" value="THIOREDOXIN_2"/>
    <property type="match status" value="1"/>
</dbReference>
<keyword evidence="4" id="KW-1015">Disulfide bond</keyword>
<protein>
    <submittedName>
        <fullName evidence="8">Periplasmic thiol:disulfide interchange protein DsbA</fullName>
    </submittedName>
</protein>
<feature type="domain" description="Thioredoxin" evidence="7">
    <location>
        <begin position="55"/>
        <end position="246"/>
    </location>
</feature>
<evidence type="ECO:0000256" key="3">
    <source>
        <dbReference type="ARBA" id="ARBA00023002"/>
    </source>
</evidence>
<dbReference type="InterPro" id="IPR036249">
    <property type="entry name" value="Thioredoxin-like_sf"/>
</dbReference>
<dbReference type="PANTHER" id="PTHR13887">
    <property type="entry name" value="GLUTATHIONE S-TRANSFERASE KAPPA"/>
    <property type="match status" value="1"/>
</dbReference>
<evidence type="ECO:0000256" key="4">
    <source>
        <dbReference type="ARBA" id="ARBA00023157"/>
    </source>
</evidence>
<name>A0A0G0ZE92_9BACT</name>
<dbReference type="EMBL" id="LCDD01000010">
    <property type="protein sequence ID" value="KKS46999.1"/>
    <property type="molecule type" value="Genomic_DNA"/>
</dbReference>
<feature type="region of interest" description="Disordered" evidence="6">
    <location>
        <begin position="49"/>
        <end position="73"/>
    </location>
</feature>
<comment type="similarity">
    <text evidence="1">Belongs to the thioredoxin family. DsbA subfamily.</text>
</comment>
<keyword evidence="2" id="KW-0732">Signal</keyword>